<proteinExistence type="predicted"/>
<dbReference type="AlphaFoldDB" id="A0A6A4SH04"/>
<organism evidence="2 3">
    <name type="scientific">Scophthalmus maximus</name>
    <name type="common">Turbot</name>
    <name type="synonym">Psetta maxima</name>
    <dbReference type="NCBI Taxonomy" id="52904"/>
    <lineage>
        <taxon>Eukaryota</taxon>
        <taxon>Metazoa</taxon>
        <taxon>Chordata</taxon>
        <taxon>Craniata</taxon>
        <taxon>Vertebrata</taxon>
        <taxon>Euteleostomi</taxon>
        <taxon>Actinopterygii</taxon>
        <taxon>Neopterygii</taxon>
        <taxon>Teleostei</taxon>
        <taxon>Neoteleostei</taxon>
        <taxon>Acanthomorphata</taxon>
        <taxon>Carangaria</taxon>
        <taxon>Pleuronectiformes</taxon>
        <taxon>Pleuronectoidei</taxon>
        <taxon>Scophthalmidae</taxon>
        <taxon>Scophthalmus</taxon>
    </lineage>
</organism>
<dbReference type="EMBL" id="VEVO01000011">
    <property type="protein sequence ID" value="KAF0034436.1"/>
    <property type="molecule type" value="Genomic_DNA"/>
</dbReference>
<reference evidence="2 3" key="1">
    <citation type="submission" date="2019-06" db="EMBL/GenBank/DDBJ databases">
        <title>Draft genomes of female and male turbot (Scophthalmus maximus).</title>
        <authorList>
            <person name="Xu H."/>
            <person name="Xu X.-W."/>
            <person name="Shao C."/>
            <person name="Chen S."/>
        </authorList>
    </citation>
    <scope>NUCLEOTIDE SEQUENCE [LARGE SCALE GENOMIC DNA]</scope>
    <source>
        <strain evidence="2">Ysfricsl-2016a</strain>
        <tissue evidence="2">Blood</tissue>
    </source>
</reference>
<name>A0A6A4SH04_SCOMX</name>
<evidence type="ECO:0000256" key="1">
    <source>
        <dbReference type="SAM" id="Coils"/>
    </source>
</evidence>
<feature type="coiled-coil region" evidence="1">
    <location>
        <begin position="26"/>
        <end position="53"/>
    </location>
</feature>
<protein>
    <submittedName>
        <fullName evidence="2">Uncharacterized protein</fullName>
    </submittedName>
</protein>
<accession>A0A6A4SH04</accession>
<keyword evidence="1" id="KW-0175">Coiled coil</keyword>
<feature type="coiled-coil region" evidence="1">
    <location>
        <begin position="106"/>
        <end position="179"/>
    </location>
</feature>
<dbReference type="Proteomes" id="UP000438429">
    <property type="component" value="Unassembled WGS sequence"/>
</dbReference>
<comment type="caution">
    <text evidence="2">The sequence shown here is derived from an EMBL/GenBank/DDBJ whole genome shotgun (WGS) entry which is preliminary data.</text>
</comment>
<sequence length="195" mass="22190">MEAATAEREREIAALQADLGVVRTELEHWRNTASEYEEEIGRLQEAFALQQQQQNTANQLQGFLSELQLNFHDSPIKPQGAIDGTFPPVCSSSLTREQSQVLSSSLESLEKREEVLQDKLGSLENQHLQDAGRLKSQLDQAQARTHTLQRELSDLRQRYERTEQEKLNIHQELEQLMQKGSARYAHGHSGSSRTL</sequence>
<evidence type="ECO:0000313" key="2">
    <source>
        <dbReference type="EMBL" id="KAF0034436.1"/>
    </source>
</evidence>
<gene>
    <name evidence="2" type="ORF">F2P81_012194</name>
</gene>
<evidence type="ECO:0000313" key="3">
    <source>
        <dbReference type="Proteomes" id="UP000438429"/>
    </source>
</evidence>